<proteinExistence type="predicted"/>
<reference evidence="2 3" key="1">
    <citation type="submission" date="2014-08" db="EMBL/GenBank/DDBJ databases">
        <title>Chaperone-usher fimbriae in a diverse selection of Gallibacterium genomes.</title>
        <authorList>
            <person name="Kudirkiene E."/>
            <person name="Bager R.J."/>
            <person name="Johnson T.J."/>
            <person name="Bojesen A.M."/>
        </authorList>
    </citation>
    <scope>NUCLEOTIDE SEQUENCE [LARGE SCALE GENOMIC DNA]</scope>
    <source>
        <strain evidence="2 3">CCM5974</strain>
    </source>
</reference>
<dbReference type="RefSeq" id="WP_039092365.1">
    <property type="nucleotide sequence ID" value="NZ_JPXX01000024.1"/>
</dbReference>
<feature type="region of interest" description="Disordered" evidence="1">
    <location>
        <begin position="43"/>
        <end position="65"/>
    </location>
</feature>
<evidence type="ECO:0000313" key="2">
    <source>
        <dbReference type="EMBL" id="KGQ36689.1"/>
    </source>
</evidence>
<dbReference type="AlphaFoldDB" id="A0A0A2YH95"/>
<feature type="compositionally biased region" description="Basic residues" evidence="1">
    <location>
        <begin position="51"/>
        <end position="65"/>
    </location>
</feature>
<dbReference type="STRING" id="155515.JP36_09015"/>
<dbReference type="Proteomes" id="UP000030539">
    <property type="component" value="Unassembled WGS sequence"/>
</dbReference>
<gene>
    <name evidence="2" type="ORF">JP36_09015</name>
</gene>
<dbReference type="EMBL" id="JPXX01000024">
    <property type="protein sequence ID" value="KGQ36689.1"/>
    <property type="molecule type" value="Genomic_DNA"/>
</dbReference>
<organism evidence="2 3">
    <name type="scientific">Gallibacterium genomosp. 1</name>
    <dbReference type="NCBI Taxonomy" id="155515"/>
    <lineage>
        <taxon>Bacteria</taxon>
        <taxon>Pseudomonadati</taxon>
        <taxon>Pseudomonadota</taxon>
        <taxon>Gammaproteobacteria</taxon>
        <taxon>Pasteurellales</taxon>
        <taxon>Pasteurellaceae</taxon>
        <taxon>Gallibacterium</taxon>
    </lineage>
</organism>
<protein>
    <submittedName>
        <fullName evidence="2">Uncharacterized protein</fullName>
    </submittedName>
</protein>
<evidence type="ECO:0000256" key="1">
    <source>
        <dbReference type="SAM" id="MobiDB-lite"/>
    </source>
</evidence>
<accession>A0A0A2YH95</accession>
<comment type="caution">
    <text evidence="2">The sequence shown here is derived from an EMBL/GenBank/DDBJ whole genome shotgun (WGS) entry which is preliminary data.</text>
</comment>
<sequence>MKISPHIEKMLKESDAQGVEGVSVFENDAQAVLQSLAIQHLAGKLNNDHPKKNKRRHHQPRLLSA</sequence>
<name>A0A0A2YH95_9PAST</name>
<evidence type="ECO:0000313" key="3">
    <source>
        <dbReference type="Proteomes" id="UP000030539"/>
    </source>
</evidence>